<dbReference type="InterPro" id="IPR052171">
    <property type="entry name" value="NHEJ_LigD"/>
</dbReference>
<name>A0A076MSB4_AMYME</name>
<dbReference type="STRING" id="1068978.AMETH_0590"/>
<evidence type="ECO:0000259" key="2">
    <source>
        <dbReference type="Pfam" id="PF21686"/>
    </source>
</evidence>
<keyword evidence="4" id="KW-1185">Reference proteome</keyword>
<evidence type="ECO:0000313" key="4">
    <source>
        <dbReference type="Proteomes" id="UP000062973"/>
    </source>
</evidence>
<accession>A0A076MSB4</accession>
<reference evidence="3 4" key="1">
    <citation type="submission" date="2014-07" db="EMBL/GenBank/DDBJ databases">
        <title>Whole Genome Sequence of the Amycolatopsis methanolica 239.</title>
        <authorList>
            <person name="Tang B."/>
        </authorList>
    </citation>
    <scope>NUCLEOTIDE SEQUENCE [LARGE SCALE GENOMIC DNA]</scope>
    <source>
        <strain evidence="3 4">239</strain>
    </source>
</reference>
<feature type="region of interest" description="Disordered" evidence="1">
    <location>
        <begin position="304"/>
        <end position="331"/>
    </location>
</feature>
<dbReference type="HOGENOM" id="CLU_008325_1_0_11"/>
<evidence type="ECO:0000313" key="3">
    <source>
        <dbReference type="EMBL" id="AIJ20682.1"/>
    </source>
</evidence>
<dbReference type="AlphaFoldDB" id="A0A076MSB4"/>
<dbReference type="Proteomes" id="UP000062973">
    <property type="component" value="Chromosome"/>
</dbReference>
<dbReference type="InterPro" id="IPR014145">
    <property type="entry name" value="LigD_pol_dom"/>
</dbReference>
<dbReference type="PANTHER" id="PTHR42705">
    <property type="entry name" value="BIFUNCTIONAL NON-HOMOLOGOUS END JOINING PROTEIN LIGD"/>
    <property type="match status" value="1"/>
</dbReference>
<dbReference type="eggNOG" id="COG3285">
    <property type="taxonomic scope" value="Bacteria"/>
</dbReference>
<dbReference type="KEGG" id="amq:AMETH_0590"/>
<dbReference type="NCBIfam" id="TIGR02778">
    <property type="entry name" value="ligD_pol"/>
    <property type="match status" value="1"/>
</dbReference>
<proteinExistence type="predicted"/>
<feature type="domain" description="DNA ligase D polymerase" evidence="2">
    <location>
        <begin position="27"/>
        <end position="279"/>
    </location>
</feature>
<sequence>MSAVPIEGTEVTISSPDKVYFTERGETKLDLVRYYQAVEGPLMDTLRDRPLLLERYPDGASGKSWFQKRVPKSTPSWVRTTVVSTPNGTTSDALVAADLGHILWAVNLGCIGFHVWPYRASAPEFADELRIDLDPSPGVTFEQVREAAVLTKDLLDSLDITAYIKTTGSRGLHVYVALEPRWDSYAVRAAAVALARELERRHSDLITAQWWKEERGARVFVDFNQNAPHKTVFGAWCVRPRAGGQVSTPISWDELSTVEPGELTLSTVPDLVSRRGDPWAQMREQPQSIEPLLEMSERDMAAGLMDAPWPPVYPKQPNEPPRVAPSRAKKS</sequence>
<dbReference type="EMBL" id="CP009110">
    <property type="protein sequence ID" value="AIJ20682.1"/>
    <property type="molecule type" value="Genomic_DNA"/>
</dbReference>
<dbReference type="PATRIC" id="fig|1068978.7.peg.619"/>
<organism evidence="3 4">
    <name type="scientific">Amycolatopsis methanolica 239</name>
    <dbReference type="NCBI Taxonomy" id="1068978"/>
    <lineage>
        <taxon>Bacteria</taxon>
        <taxon>Bacillati</taxon>
        <taxon>Actinomycetota</taxon>
        <taxon>Actinomycetes</taxon>
        <taxon>Pseudonocardiales</taxon>
        <taxon>Pseudonocardiaceae</taxon>
        <taxon>Amycolatopsis</taxon>
        <taxon>Amycolatopsis methanolica group</taxon>
    </lineage>
</organism>
<dbReference type="OrthoDB" id="4296267at2"/>
<evidence type="ECO:0000256" key="1">
    <source>
        <dbReference type="SAM" id="MobiDB-lite"/>
    </source>
</evidence>
<protein>
    <submittedName>
        <fullName evidence="3">DNA polymerase LigD, polymerase domain protein</fullName>
    </submittedName>
</protein>
<gene>
    <name evidence="3" type="primary">lig</name>
    <name evidence="3" type="ORF">AMETH_0590</name>
</gene>
<dbReference type="Pfam" id="PF21686">
    <property type="entry name" value="LigD_Prim-Pol"/>
    <property type="match status" value="1"/>
</dbReference>
<dbReference type="Gene3D" id="3.90.920.10">
    <property type="entry name" value="DNA primase, PRIM domain"/>
    <property type="match status" value="1"/>
</dbReference>
<dbReference type="RefSeq" id="WP_017986547.1">
    <property type="nucleotide sequence ID" value="NZ_AQUL01000001.1"/>
</dbReference>
<dbReference type="PANTHER" id="PTHR42705:SF3">
    <property type="entry name" value="ATP-DEPENDENT DNA LIGASE"/>
    <property type="match status" value="1"/>
</dbReference>
<feature type="compositionally biased region" description="Pro residues" evidence="1">
    <location>
        <begin position="308"/>
        <end position="323"/>
    </location>
</feature>